<keyword evidence="3 7" id="KW-0732">Signal</keyword>
<dbReference type="EMBL" id="JBHUOQ010000001">
    <property type="protein sequence ID" value="MFD2830392.1"/>
    <property type="molecule type" value="Genomic_DNA"/>
</dbReference>
<feature type="compositionally biased region" description="Low complexity" evidence="6">
    <location>
        <begin position="200"/>
        <end position="211"/>
    </location>
</feature>
<dbReference type="InterPro" id="IPR027304">
    <property type="entry name" value="Trigger_fact/SurA_dom_sf"/>
</dbReference>
<proteinExistence type="predicted"/>
<dbReference type="SUPFAM" id="SSF109998">
    <property type="entry name" value="Triger factor/SurA peptide-binding domain-like"/>
    <property type="match status" value="1"/>
</dbReference>
<evidence type="ECO:0000256" key="6">
    <source>
        <dbReference type="SAM" id="MobiDB-lite"/>
    </source>
</evidence>
<dbReference type="Proteomes" id="UP001597519">
    <property type="component" value="Unassembled WGS sequence"/>
</dbReference>
<comment type="caution">
    <text evidence="8">The sequence shown here is derived from an EMBL/GenBank/DDBJ whole genome shotgun (WGS) entry which is preliminary data.</text>
</comment>
<keyword evidence="9" id="KW-1185">Reference proteome</keyword>
<reference evidence="9" key="1">
    <citation type="journal article" date="2019" name="Int. J. Syst. Evol. Microbiol.">
        <title>The Global Catalogue of Microorganisms (GCM) 10K type strain sequencing project: providing services to taxonomists for standard genome sequencing and annotation.</title>
        <authorList>
            <consortium name="The Broad Institute Genomics Platform"/>
            <consortium name="The Broad Institute Genome Sequencing Center for Infectious Disease"/>
            <person name="Wu L."/>
            <person name="Ma J."/>
        </authorList>
    </citation>
    <scope>NUCLEOTIDE SEQUENCE [LARGE SCALE GENOMIC DNA]</scope>
    <source>
        <strain evidence="9">KCTC 33575</strain>
    </source>
</reference>
<keyword evidence="5" id="KW-0413">Isomerase</keyword>
<dbReference type="InterPro" id="IPR050245">
    <property type="entry name" value="PrsA_foldase"/>
</dbReference>
<dbReference type="PROSITE" id="PS51257">
    <property type="entry name" value="PROKAR_LIPOPROTEIN"/>
    <property type="match status" value="1"/>
</dbReference>
<dbReference type="EC" id="5.2.1.8" evidence="2"/>
<name>A0ABW5WVR8_9STAP</name>
<dbReference type="Gene3D" id="1.10.4030.10">
    <property type="entry name" value="Porin chaperone SurA, peptide-binding domain"/>
    <property type="match status" value="1"/>
</dbReference>
<evidence type="ECO:0000256" key="7">
    <source>
        <dbReference type="SAM" id="SignalP"/>
    </source>
</evidence>
<protein>
    <recommendedName>
        <fullName evidence="2">peptidylprolyl isomerase</fullName>
        <ecNumber evidence="2">5.2.1.8</ecNumber>
    </recommendedName>
</protein>
<sequence>MKKWLSTLSIMTLIFVLGACNNDSESEEDTQNAEAPQEEDAAAENGEEAMEMPEPDLEGIPEVVAEVNGEEITQEDFTQTYESQFQQTAMQQQMMGGGEEINQDELKQQVADMLVNQELLAQEAENRDFTAGEDEVNEMVDQMLEQNGMENRDELFAALDEQGLPEDEVMNLLETQIKVDQLIEDESGEIEPTDEELQEMYDQMQEQQGQTEGEEEPPSFEELKPQLEQQFVMQKQGEATQALIEQLKEDADTTIHL</sequence>
<dbReference type="RefSeq" id="WP_377773280.1">
    <property type="nucleotide sequence ID" value="NZ_JBHUOQ010000001.1"/>
</dbReference>
<evidence type="ECO:0000256" key="4">
    <source>
        <dbReference type="ARBA" id="ARBA00023110"/>
    </source>
</evidence>
<evidence type="ECO:0000256" key="2">
    <source>
        <dbReference type="ARBA" id="ARBA00013194"/>
    </source>
</evidence>
<gene>
    <name evidence="8" type="ORF">ACFSX4_07890</name>
</gene>
<feature type="compositionally biased region" description="Acidic residues" evidence="6">
    <location>
        <begin position="24"/>
        <end position="55"/>
    </location>
</feature>
<comment type="catalytic activity">
    <reaction evidence="1">
        <text>[protein]-peptidylproline (omega=180) = [protein]-peptidylproline (omega=0)</text>
        <dbReference type="Rhea" id="RHEA:16237"/>
        <dbReference type="Rhea" id="RHEA-COMP:10747"/>
        <dbReference type="Rhea" id="RHEA-COMP:10748"/>
        <dbReference type="ChEBI" id="CHEBI:83833"/>
        <dbReference type="ChEBI" id="CHEBI:83834"/>
        <dbReference type="EC" id="5.2.1.8"/>
    </reaction>
</comment>
<feature type="region of interest" description="Disordered" evidence="6">
    <location>
        <begin position="200"/>
        <end position="222"/>
    </location>
</feature>
<evidence type="ECO:0000313" key="9">
    <source>
        <dbReference type="Proteomes" id="UP001597519"/>
    </source>
</evidence>
<feature type="chain" id="PRO_5047187969" description="peptidylprolyl isomerase" evidence="7">
    <location>
        <begin position="20"/>
        <end position="257"/>
    </location>
</feature>
<feature type="region of interest" description="Disordered" evidence="6">
    <location>
        <begin position="22"/>
        <end position="55"/>
    </location>
</feature>
<dbReference type="Pfam" id="PF13624">
    <property type="entry name" value="SurA_N_3"/>
    <property type="match status" value="1"/>
</dbReference>
<feature type="signal peptide" evidence="7">
    <location>
        <begin position="1"/>
        <end position="19"/>
    </location>
</feature>
<evidence type="ECO:0000256" key="1">
    <source>
        <dbReference type="ARBA" id="ARBA00000971"/>
    </source>
</evidence>
<accession>A0ABW5WVR8</accession>
<dbReference type="PANTHER" id="PTHR47245">
    <property type="entry name" value="PEPTIDYLPROLYL ISOMERASE"/>
    <property type="match status" value="1"/>
</dbReference>
<evidence type="ECO:0000313" key="8">
    <source>
        <dbReference type="EMBL" id="MFD2830392.1"/>
    </source>
</evidence>
<dbReference type="PANTHER" id="PTHR47245:SF1">
    <property type="entry name" value="FOLDASE PROTEIN PRSA"/>
    <property type="match status" value="1"/>
</dbReference>
<organism evidence="8 9">
    <name type="scientific">Corticicoccus populi</name>
    <dbReference type="NCBI Taxonomy" id="1812821"/>
    <lineage>
        <taxon>Bacteria</taxon>
        <taxon>Bacillati</taxon>
        <taxon>Bacillota</taxon>
        <taxon>Bacilli</taxon>
        <taxon>Bacillales</taxon>
        <taxon>Staphylococcaceae</taxon>
        <taxon>Corticicoccus</taxon>
    </lineage>
</organism>
<evidence type="ECO:0000256" key="3">
    <source>
        <dbReference type="ARBA" id="ARBA00022729"/>
    </source>
</evidence>
<evidence type="ECO:0000256" key="5">
    <source>
        <dbReference type="ARBA" id="ARBA00023235"/>
    </source>
</evidence>
<keyword evidence="4" id="KW-0697">Rotamase</keyword>